<feature type="domain" description="FIST C-domain" evidence="2">
    <location>
        <begin position="301"/>
        <end position="431"/>
    </location>
</feature>
<dbReference type="PANTHER" id="PTHR40252">
    <property type="entry name" value="BLR0328 PROTEIN"/>
    <property type="match status" value="1"/>
</dbReference>
<dbReference type="Proteomes" id="UP000191056">
    <property type="component" value="Unassembled WGS sequence"/>
</dbReference>
<feature type="domain" description="FIST" evidence="1">
    <location>
        <begin position="99"/>
        <end position="300"/>
    </location>
</feature>
<reference evidence="3 4" key="1">
    <citation type="submission" date="2017-03" db="EMBL/GenBank/DDBJ databases">
        <title>Genome sequence of Clostridium chromiireducens DSM 23318.</title>
        <authorList>
            <person name="Poehlein A."/>
            <person name="Daniel R."/>
        </authorList>
    </citation>
    <scope>NUCLEOTIDE SEQUENCE [LARGE SCALE GENOMIC DNA]</scope>
    <source>
        <strain evidence="3 4">DSM 23318</strain>
    </source>
</reference>
<evidence type="ECO:0000313" key="3">
    <source>
        <dbReference type="EMBL" id="OPJ61506.1"/>
    </source>
</evidence>
<dbReference type="SMART" id="SM01204">
    <property type="entry name" value="FIST_C"/>
    <property type="match status" value="1"/>
</dbReference>
<dbReference type="STRING" id="225345.CLCHR_24860"/>
<dbReference type="InterPro" id="IPR019494">
    <property type="entry name" value="FIST_C"/>
</dbReference>
<dbReference type="Pfam" id="PF08495">
    <property type="entry name" value="FIST"/>
    <property type="match status" value="1"/>
</dbReference>
<evidence type="ECO:0000259" key="2">
    <source>
        <dbReference type="SMART" id="SM01204"/>
    </source>
</evidence>
<dbReference type="PANTHER" id="PTHR40252:SF2">
    <property type="entry name" value="BLR0328 PROTEIN"/>
    <property type="match status" value="1"/>
</dbReference>
<dbReference type="InterPro" id="IPR013702">
    <property type="entry name" value="FIST_domain_N"/>
</dbReference>
<dbReference type="AlphaFoldDB" id="A0A1V4INM2"/>
<dbReference type="OrthoDB" id="9770293at2"/>
<dbReference type="SMART" id="SM00897">
    <property type="entry name" value="FIST"/>
    <property type="match status" value="1"/>
</dbReference>
<organism evidence="3 4">
    <name type="scientific">Clostridium chromiireducens</name>
    <dbReference type="NCBI Taxonomy" id="225345"/>
    <lineage>
        <taxon>Bacteria</taxon>
        <taxon>Bacillati</taxon>
        <taxon>Bacillota</taxon>
        <taxon>Clostridia</taxon>
        <taxon>Eubacteriales</taxon>
        <taxon>Clostridiaceae</taxon>
        <taxon>Clostridium</taxon>
    </lineage>
</organism>
<dbReference type="RefSeq" id="WP_079440107.1">
    <property type="nucleotide sequence ID" value="NZ_MZGT01000030.1"/>
</dbReference>
<sequence>MPGKIKEMIDEIIQERSRGNPAIKEMTIAKLILKGINPTKFDNKSLDDIAIIEKLFEIAKQLNIRSFDNRGINMKSAFSTKYIEEEVVLDLKDQLNVEDTKLIIFFASSIFDQQKISKLMSKNFPECIVVGCSTAGELVSGKVLRNSVVAMAIGSNIVSDVKVEVVKNMRENLSIEKAFKSFEEYYEESLYTMDTKKFVGITLIDGLSMKEEKIMDLIGNRTNVFFVGGSAGDDYKFSETFVSANGNVYNDSAVLILLKISDKAEFDIIKTQSFEILDHVFIANKVNEEKRKVIEFNNRPAVFEYADAVGEHSLDDVPKYFMTNPLGLIVGEKDIFIRAPQQVIGTSMSFYCNILEGMEVKLLKSTNIIEETKKAIDNKINEFGRIEGMINFQCIHRILELERDNLLNEYAEIFKDIPTAGFSAYGEQFIGHMNQSSTMLVFRVKTEM</sequence>
<accession>A0A1V4INM2</accession>
<name>A0A1V4INM2_9CLOT</name>
<proteinExistence type="predicted"/>
<dbReference type="Pfam" id="PF10442">
    <property type="entry name" value="FIST_C"/>
    <property type="match status" value="1"/>
</dbReference>
<evidence type="ECO:0000259" key="1">
    <source>
        <dbReference type="SMART" id="SM00897"/>
    </source>
</evidence>
<evidence type="ECO:0000313" key="4">
    <source>
        <dbReference type="Proteomes" id="UP000191056"/>
    </source>
</evidence>
<protein>
    <submittedName>
        <fullName evidence="3">FIST N domain protein</fullName>
    </submittedName>
</protein>
<keyword evidence="4" id="KW-1185">Reference proteome</keyword>
<gene>
    <name evidence="3" type="ORF">CLCHR_24860</name>
</gene>
<comment type="caution">
    <text evidence="3">The sequence shown here is derived from an EMBL/GenBank/DDBJ whole genome shotgun (WGS) entry which is preliminary data.</text>
</comment>
<dbReference type="EMBL" id="MZGT01000030">
    <property type="protein sequence ID" value="OPJ61506.1"/>
    <property type="molecule type" value="Genomic_DNA"/>
</dbReference>